<dbReference type="RefSeq" id="WP_186915064.1">
    <property type="nucleotide sequence ID" value="NZ_JACOFZ010000001.1"/>
</dbReference>
<dbReference type="PROSITE" id="PS50305">
    <property type="entry name" value="SIRTUIN"/>
    <property type="match status" value="1"/>
</dbReference>
<evidence type="ECO:0000313" key="6">
    <source>
        <dbReference type="EMBL" id="MBC3880421.1"/>
    </source>
</evidence>
<dbReference type="Gene3D" id="3.40.50.1220">
    <property type="entry name" value="TPP-binding domain"/>
    <property type="match status" value="1"/>
</dbReference>
<dbReference type="PANTHER" id="PTHR11085:SF10">
    <property type="entry name" value="NAD-DEPENDENT PROTEIN DEACYLASE SIRTUIN-5, MITOCHONDRIAL-RELATED"/>
    <property type="match status" value="1"/>
</dbReference>
<dbReference type="EC" id="2.3.1.286" evidence="1"/>
<dbReference type="InterPro" id="IPR026590">
    <property type="entry name" value="Ssirtuin_cat_dom"/>
</dbReference>
<keyword evidence="4" id="KW-0862">Zinc</keyword>
<dbReference type="GO" id="GO:0017136">
    <property type="term" value="F:histone deacetylase activity, NAD-dependent"/>
    <property type="evidence" value="ECO:0007669"/>
    <property type="project" value="TreeGrafter"/>
</dbReference>
<evidence type="ECO:0000256" key="3">
    <source>
        <dbReference type="ARBA" id="ARBA00023027"/>
    </source>
</evidence>
<feature type="domain" description="Deacetylase sirtuin-type" evidence="5">
    <location>
        <begin position="1"/>
        <end position="278"/>
    </location>
</feature>
<name>A0A923HUN8_9BURK</name>
<dbReference type="Proteomes" id="UP000627446">
    <property type="component" value="Unassembled WGS sequence"/>
</dbReference>
<organism evidence="6 7">
    <name type="scientific">Undibacterium nitidum</name>
    <dbReference type="NCBI Taxonomy" id="2762298"/>
    <lineage>
        <taxon>Bacteria</taxon>
        <taxon>Pseudomonadati</taxon>
        <taxon>Pseudomonadota</taxon>
        <taxon>Betaproteobacteria</taxon>
        <taxon>Burkholderiales</taxon>
        <taxon>Oxalobacteraceae</taxon>
        <taxon>Undibacterium</taxon>
    </lineage>
</organism>
<reference evidence="6" key="1">
    <citation type="submission" date="2020-08" db="EMBL/GenBank/DDBJ databases">
        <title>Novel species isolated from subtropical streams in China.</title>
        <authorList>
            <person name="Lu H."/>
        </authorList>
    </citation>
    <scope>NUCLEOTIDE SEQUENCE</scope>
    <source>
        <strain evidence="6">LX22W</strain>
    </source>
</reference>
<dbReference type="GO" id="GO:0070403">
    <property type="term" value="F:NAD+ binding"/>
    <property type="evidence" value="ECO:0007669"/>
    <property type="project" value="InterPro"/>
</dbReference>
<comment type="caution">
    <text evidence="6">The sequence shown here is derived from an EMBL/GenBank/DDBJ whole genome shotgun (WGS) entry which is preliminary data.</text>
</comment>
<keyword evidence="3" id="KW-0520">NAD</keyword>
<dbReference type="InterPro" id="IPR050134">
    <property type="entry name" value="NAD-dep_sirtuin_deacylases"/>
</dbReference>
<evidence type="ECO:0000256" key="4">
    <source>
        <dbReference type="PROSITE-ProRule" id="PRU00236"/>
    </source>
</evidence>
<dbReference type="Gene3D" id="3.30.1600.10">
    <property type="entry name" value="SIR2/SIRT2 'Small Domain"/>
    <property type="match status" value="1"/>
</dbReference>
<dbReference type="PANTHER" id="PTHR11085">
    <property type="entry name" value="NAD-DEPENDENT PROTEIN DEACYLASE SIRTUIN-5, MITOCHONDRIAL-RELATED"/>
    <property type="match status" value="1"/>
</dbReference>
<dbReference type="Pfam" id="PF02146">
    <property type="entry name" value="SIR2"/>
    <property type="match status" value="1"/>
</dbReference>
<feature type="active site" description="Proton acceptor" evidence="4">
    <location>
        <position position="134"/>
    </location>
</feature>
<proteinExistence type="predicted"/>
<sequence>MDSDIEYALDAAADLIAEADAVLVTSGAGIGIDSGLPDFRGENGFWRAYPALGELGISFVEIANPKAFKQHPRLAWGFYGHRLNLYRATLPHAGFQSLLTLSAKMPLGMRHFTSNVDGQFQKSGFDDHHVTECHGSIHYLQCMNQCGQSAWLAKDFHPEIDERACQLLSDLPICPICAGLARPNILMFGDWDFEGDRYARSQDFLLTWAARSERLVVLEIGAGTAIPSARRFGASLIASQKGALVRINSGEPQVARPQDISIPIGAAKALTQILTRLK</sequence>
<feature type="binding site" evidence="4">
    <location>
        <position position="174"/>
    </location>
    <ligand>
        <name>Zn(2+)</name>
        <dbReference type="ChEBI" id="CHEBI:29105"/>
    </ligand>
</feature>
<evidence type="ECO:0000259" key="5">
    <source>
        <dbReference type="PROSITE" id="PS50305"/>
    </source>
</evidence>
<dbReference type="InterPro" id="IPR003000">
    <property type="entry name" value="Sirtuin"/>
</dbReference>
<accession>A0A923HUN8</accession>
<evidence type="ECO:0000256" key="2">
    <source>
        <dbReference type="ARBA" id="ARBA00022679"/>
    </source>
</evidence>
<keyword evidence="7" id="KW-1185">Reference proteome</keyword>
<evidence type="ECO:0000256" key="1">
    <source>
        <dbReference type="ARBA" id="ARBA00012928"/>
    </source>
</evidence>
<feature type="binding site" evidence="4">
    <location>
        <position position="177"/>
    </location>
    <ligand>
        <name>Zn(2+)</name>
        <dbReference type="ChEBI" id="CHEBI:29105"/>
    </ligand>
</feature>
<dbReference type="InterPro" id="IPR029035">
    <property type="entry name" value="DHS-like_NAD/FAD-binding_dom"/>
</dbReference>
<feature type="binding site" evidence="4">
    <location>
        <position position="146"/>
    </location>
    <ligand>
        <name>Zn(2+)</name>
        <dbReference type="ChEBI" id="CHEBI:29105"/>
    </ligand>
</feature>
<dbReference type="GO" id="GO:0046872">
    <property type="term" value="F:metal ion binding"/>
    <property type="evidence" value="ECO:0007669"/>
    <property type="project" value="UniProtKB-KW"/>
</dbReference>
<feature type="binding site" evidence="4">
    <location>
        <position position="142"/>
    </location>
    <ligand>
        <name>Zn(2+)</name>
        <dbReference type="ChEBI" id="CHEBI:29105"/>
    </ligand>
</feature>
<dbReference type="AlphaFoldDB" id="A0A923HUN8"/>
<dbReference type="SUPFAM" id="SSF52467">
    <property type="entry name" value="DHS-like NAD/FAD-binding domain"/>
    <property type="match status" value="1"/>
</dbReference>
<dbReference type="InterPro" id="IPR026591">
    <property type="entry name" value="Sirtuin_cat_small_dom_sf"/>
</dbReference>
<protein>
    <recommendedName>
        <fullName evidence="1">protein acetyllysine N-acetyltransferase</fullName>
        <ecNumber evidence="1">2.3.1.286</ecNumber>
    </recommendedName>
</protein>
<keyword evidence="2" id="KW-0808">Transferase</keyword>
<evidence type="ECO:0000313" key="7">
    <source>
        <dbReference type="Proteomes" id="UP000627446"/>
    </source>
</evidence>
<keyword evidence="4" id="KW-0479">Metal-binding</keyword>
<gene>
    <name evidence="6" type="ORF">H8K36_03475</name>
</gene>
<dbReference type="EMBL" id="JACOFZ010000001">
    <property type="protein sequence ID" value="MBC3880421.1"/>
    <property type="molecule type" value="Genomic_DNA"/>
</dbReference>